<keyword evidence="5" id="KW-1185">Reference proteome</keyword>
<evidence type="ECO:0000256" key="3">
    <source>
        <dbReference type="SAM" id="MobiDB-lite"/>
    </source>
</evidence>
<dbReference type="Gene3D" id="2.60.40.10">
    <property type="entry name" value="Immunoglobulins"/>
    <property type="match status" value="2"/>
</dbReference>
<dbReference type="SUPFAM" id="SSF49265">
    <property type="entry name" value="Fibronectin type III"/>
    <property type="match status" value="2"/>
</dbReference>
<dbReference type="Proteomes" id="UP000887574">
    <property type="component" value="Unplaced"/>
</dbReference>
<feature type="compositionally biased region" description="Basic and acidic residues" evidence="3">
    <location>
        <begin position="413"/>
        <end position="426"/>
    </location>
</feature>
<proteinExistence type="predicted"/>
<sequence length="1097" mass="123916">MCAANDELSNLPASSVLINWPVQELIQRYKQDIGEDIVRTWLEYLPPKGQPASPILLNGFSYQSEPMAVNHTWPAVGYDVKLIALLRNGTKQLLVRKMVYSSPAKPRLISFETLATTLALSFEESRSFYKASGGSKRFYYTYYIEYFRVNSSNSRPILDGGNNKIFFIRTNSTSLQIRNLMVDTKYFLRVFSTFFGVRSLDALEVVFQTNVTLNSSEYQMHDINRLHTVKNSADFDGSFAERPTEGISYSLVTAVASPLSTITDSPFLPSTHLTSSTLLTTNSAEKASLSSTISSVKAAIESNVFTQQSGRSTTPSFVFPPTTRDLAFDKETTTIPNTATKKQLPEAVEREEKGEEEEKTENIEGEIVESSNLYAPKVQENAQSSIISESLAEEEEDLVEENTSEEGEEESESEKPLEGSGEEEKPPQTQHTDSTAIHISLEENGNRGKPIANQPQLLRVEWKVPESALCDTFVLNYTIIQTSLDGVSTDKKTFTIASADSFAQLKFLAGAKFDLHVLCMFEGAISSVWSAHRLVDLSKPRPIENLQVKHLLTDERYVASVELAFDWPVYHDFNFYEKVVGKNELQLTNAQQTANISGLDPAQLYTFTVRNASKELSSLVSATIGLRQITPPVITSTLYPGQLSSNAININFGESDPEHPFDHYELVFSGRKLKNVTKKLQKNDPKSFNFNKLVPGKTYRFVLYTVYKGIRSRPVVMDITTYPLKVNKFYPVLGPNYATLYWDVENFADNHCRFRLDYSSTSNKGIRKSQTVNLTGSVHHHRFTGLDYDTFYTFTIIVIMGRDEAEAESESETANVGFMSSPQSTPSLKRYGSRELAITFENDHNIFADTNGVIDSFAIIVSEDLKLGGDDFELKSWYDVHEEEIWPAYRTSLSTYQPFQRRGSSHITTFIIGDEDCVRRKLEEPYCNGPLRAHTDYHVKIRAYSVSNVAMETDWTSVDGNYEDKEKNNGDQAQRRLPCHMYLNGCNSGSIHNAIKLSFRIGAKTSPITYTEDQRGCYIWTKTGRTIIKEGIDRLQSTVFSLKLNLAEMAWIGNVDQYEHICVPKMSMRWLEPTSVRASKQSWHREHRNWDSSKGEN</sequence>
<dbReference type="PANTHER" id="PTHR46708">
    <property type="entry name" value="TENASCIN"/>
    <property type="match status" value="1"/>
</dbReference>
<dbReference type="InterPro" id="IPR003961">
    <property type="entry name" value="FN3_dom"/>
</dbReference>
<evidence type="ECO:0000259" key="4">
    <source>
        <dbReference type="SMART" id="SM00060"/>
    </source>
</evidence>
<evidence type="ECO:0000256" key="1">
    <source>
        <dbReference type="ARBA" id="ARBA00013064"/>
    </source>
</evidence>
<dbReference type="EC" id="3.1.3.48" evidence="1"/>
<dbReference type="WBParaSite" id="jg16949">
    <property type="protein sequence ID" value="jg16949"/>
    <property type="gene ID" value="jg16949"/>
</dbReference>
<feature type="domain" description="Fibronectin type-III" evidence="4">
    <location>
        <begin position="540"/>
        <end position="618"/>
    </location>
</feature>
<feature type="compositionally biased region" description="Acidic residues" evidence="3">
    <location>
        <begin position="354"/>
        <end position="367"/>
    </location>
</feature>
<dbReference type="AlphaFoldDB" id="A0A915D8S9"/>
<dbReference type="InterPro" id="IPR050991">
    <property type="entry name" value="ECM_Regulatory_Proteins"/>
</dbReference>
<evidence type="ECO:0000256" key="2">
    <source>
        <dbReference type="ARBA" id="ARBA00022737"/>
    </source>
</evidence>
<name>A0A915D8S9_9BILA</name>
<dbReference type="GO" id="GO:0004725">
    <property type="term" value="F:protein tyrosine phosphatase activity"/>
    <property type="evidence" value="ECO:0007669"/>
    <property type="project" value="UniProtKB-EC"/>
</dbReference>
<feature type="region of interest" description="Disordered" evidence="3">
    <location>
        <begin position="389"/>
        <end position="434"/>
    </location>
</feature>
<feature type="domain" description="Fibronectin type-III" evidence="4">
    <location>
        <begin position="723"/>
        <end position="803"/>
    </location>
</feature>
<evidence type="ECO:0000313" key="6">
    <source>
        <dbReference type="WBParaSite" id="jg16949"/>
    </source>
</evidence>
<feature type="compositionally biased region" description="Acidic residues" evidence="3">
    <location>
        <begin position="391"/>
        <end position="412"/>
    </location>
</feature>
<feature type="region of interest" description="Disordered" evidence="3">
    <location>
        <begin position="306"/>
        <end position="368"/>
    </location>
</feature>
<dbReference type="Pfam" id="PF18861">
    <property type="entry name" value="PTP_tm"/>
    <property type="match status" value="1"/>
</dbReference>
<keyword evidence="2" id="KW-0677">Repeat</keyword>
<dbReference type="SMART" id="SM00060">
    <property type="entry name" value="FN3"/>
    <property type="match status" value="4"/>
</dbReference>
<feature type="compositionally biased region" description="Basic and acidic residues" evidence="3">
    <location>
        <begin position="343"/>
        <end position="353"/>
    </location>
</feature>
<evidence type="ECO:0000313" key="5">
    <source>
        <dbReference type="Proteomes" id="UP000887574"/>
    </source>
</evidence>
<reference evidence="6" key="1">
    <citation type="submission" date="2022-11" db="UniProtKB">
        <authorList>
            <consortium name="WormBaseParasite"/>
        </authorList>
    </citation>
    <scope>IDENTIFICATION</scope>
</reference>
<dbReference type="InterPro" id="IPR013783">
    <property type="entry name" value="Ig-like_fold"/>
</dbReference>
<dbReference type="PANTHER" id="PTHR46708:SF2">
    <property type="entry name" value="FIBRONECTIN TYPE-III DOMAIN-CONTAINING PROTEIN"/>
    <property type="match status" value="1"/>
</dbReference>
<organism evidence="5 6">
    <name type="scientific">Ditylenchus dipsaci</name>
    <dbReference type="NCBI Taxonomy" id="166011"/>
    <lineage>
        <taxon>Eukaryota</taxon>
        <taxon>Metazoa</taxon>
        <taxon>Ecdysozoa</taxon>
        <taxon>Nematoda</taxon>
        <taxon>Chromadorea</taxon>
        <taxon>Rhabditida</taxon>
        <taxon>Tylenchina</taxon>
        <taxon>Tylenchomorpha</taxon>
        <taxon>Sphaerularioidea</taxon>
        <taxon>Anguinidae</taxon>
        <taxon>Anguininae</taxon>
        <taxon>Ditylenchus</taxon>
    </lineage>
</organism>
<dbReference type="InterPro" id="IPR041201">
    <property type="entry name" value="PTPRJ_TM"/>
</dbReference>
<feature type="domain" description="Fibronectin type-III" evidence="4">
    <location>
        <begin position="103"/>
        <end position="198"/>
    </location>
</feature>
<feature type="domain" description="Fibronectin type-III" evidence="4">
    <location>
        <begin position="631"/>
        <end position="712"/>
    </location>
</feature>
<feature type="compositionally biased region" description="Low complexity" evidence="3">
    <location>
        <begin position="312"/>
        <end position="323"/>
    </location>
</feature>
<accession>A0A915D8S9</accession>
<dbReference type="InterPro" id="IPR036116">
    <property type="entry name" value="FN3_sf"/>
</dbReference>
<protein>
    <recommendedName>
        <fullName evidence="1">protein-tyrosine-phosphatase</fullName>
        <ecNumber evidence="1">3.1.3.48</ecNumber>
    </recommendedName>
</protein>